<dbReference type="InterPro" id="IPR020617">
    <property type="entry name" value="Thiolase_C"/>
</dbReference>
<dbReference type="GO" id="GO:0003988">
    <property type="term" value="F:acetyl-CoA C-acyltransferase activity"/>
    <property type="evidence" value="ECO:0007669"/>
    <property type="project" value="UniProtKB-EC"/>
</dbReference>
<dbReference type="PANTHER" id="PTHR18919">
    <property type="entry name" value="ACETYL-COA C-ACYLTRANSFERASE"/>
    <property type="match status" value="1"/>
</dbReference>
<dbReference type="PROSITE" id="PS00737">
    <property type="entry name" value="THIOLASE_2"/>
    <property type="match status" value="1"/>
</dbReference>
<dbReference type="NCBIfam" id="TIGR01930">
    <property type="entry name" value="AcCoA-C-Actrans"/>
    <property type="match status" value="1"/>
</dbReference>
<comment type="pathway">
    <text evidence="2">Lipid metabolism; fatty acid beta-oxidation.</text>
</comment>
<dbReference type="InterPro" id="IPR002155">
    <property type="entry name" value="Thiolase"/>
</dbReference>
<dbReference type="OrthoDB" id="5404651at2759"/>
<evidence type="ECO:0000313" key="15">
    <source>
        <dbReference type="Proteomes" id="UP000095300"/>
    </source>
</evidence>
<evidence type="ECO:0000256" key="6">
    <source>
        <dbReference type="ARBA" id="ARBA00022832"/>
    </source>
</evidence>
<evidence type="ECO:0000259" key="13">
    <source>
        <dbReference type="Pfam" id="PF02803"/>
    </source>
</evidence>
<protein>
    <recommendedName>
        <fullName evidence="10">acetyl-CoA C-acyltransferase</fullName>
        <ecNumber evidence="10">2.3.1.16</ecNumber>
    </recommendedName>
</protein>
<organism evidence="14 15">
    <name type="scientific">Stomoxys calcitrans</name>
    <name type="common">Stable fly</name>
    <name type="synonym">Conops calcitrans</name>
    <dbReference type="NCBI Taxonomy" id="35570"/>
    <lineage>
        <taxon>Eukaryota</taxon>
        <taxon>Metazoa</taxon>
        <taxon>Ecdysozoa</taxon>
        <taxon>Arthropoda</taxon>
        <taxon>Hexapoda</taxon>
        <taxon>Insecta</taxon>
        <taxon>Pterygota</taxon>
        <taxon>Neoptera</taxon>
        <taxon>Endopterygota</taxon>
        <taxon>Diptera</taxon>
        <taxon>Brachycera</taxon>
        <taxon>Muscomorpha</taxon>
        <taxon>Muscoidea</taxon>
        <taxon>Muscidae</taxon>
        <taxon>Stomoxys</taxon>
    </lineage>
</organism>
<dbReference type="SUPFAM" id="SSF53901">
    <property type="entry name" value="Thiolase-like"/>
    <property type="match status" value="2"/>
</dbReference>
<sequence>MLVNLKSIAAQNAAKKIWAIGALRTMSTPTTNTGSRKNIVLVDGVRSPFLLSGTSYSKLMPHELARHALLSLLRKTKVEKELVDYITYGSVIQEVKTSNIAREAALAAGFSDKTPAHTVTMACISSNAAITTGMGLIATGTYDTIVAGGVEFMSDVPIRFSRKMRSLMMRASKAKTMGQRLSLLSTFRPSFLAPELPAVAEFSSGETMGHSADRLAAAFNVSRKEQDDYALRSHTLAKEAEEKGYFTDLVPFKVSGVDGLISKDNGIRVSSRDKLAKLKPAFVKPHGSITAANASFLTDGASACLVMTEEKAKQLGLKPKAYLREFTYVSQDPVDQLLLGPAYGIPKLLKKAGLTLKDIDTWEVHEAFAGQIIANIKALESDWWCKTYLGLNEKYGAPDMSKFNNWGGSLSIGHPFAATGVRLCMHTANRLVREDGKLGVVAACAAGGQGVAMLIERYPGATAN</sequence>
<dbReference type="Proteomes" id="UP000095300">
    <property type="component" value="Unassembled WGS sequence"/>
</dbReference>
<evidence type="ECO:0000256" key="11">
    <source>
        <dbReference type="RuleBase" id="RU003557"/>
    </source>
</evidence>
<proteinExistence type="inferred from homology"/>
<evidence type="ECO:0000256" key="10">
    <source>
        <dbReference type="ARBA" id="ARBA00024073"/>
    </source>
</evidence>
<comment type="similarity">
    <text evidence="3 11">Belongs to the thiolase-like superfamily. Thiolase family.</text>
</comment>
<comment type="subcellular location">
    <subcellularLocation>
        <location evidence="1">Mitochondrion</location>
    </subcellularLocation>
</comment>
<evidence type="ECO:0000256" key="4">
    <source>
        <dbReference type="ARBA" id="ARBA00022490"/>
    </source>
</evidence>
<keyword evidence="15" id="KW-1185">Reference proteome</keyword>
<evidence type="ECO:0000256" key="1">
    <source>
        <dbReference type="ARBA" id="ARBA00004173"/>
    </source>
</evidence>
<dbReference type="EC" id="2.3.1.16" evidence="10"/>
<dbReference type="STRING" id="35570.A0A1I8PJ97"/>
<dbReference type="PROSITE" id="PS00099">
    <property type="entry name" value="THIOLASE_3"/>
    <property type="match status" value="1"/>
</dbReference>
<evidence type="ECO:0000256" key="3">
    <source>
        <dbReference type="ARBA" id="ARBA00010982"/>
    </source>
</evidence>
<dbReference type="InterPro" id="IPR016039">
    <property type="entry name" value="Thiolase-like"/>
</dbReference>
<evidence type="ECO:0000256" key="5">
    <source>
        <dbReference type="ARBA" id="ARBA00022679"/>
    </source>
</evidence>
<dbReference type="Gene3D" id="3.40.47.10">
    <property type="match status" value="1"/>
</dbReference>
<dbReference type="CDD" id="cd00751">
    <property type="entry name" value="thiolase"/>
    <property type="match status" value="1"/>
</dbReference>
<evidence type="ECO:0000313" key="14">
    <source>
        <dbReference type="EnsemblMetazoa" id="SCAU008528-PA"/>
    </source>
</evidence>
<dbReference type="Pfam" id="PF00108">
    <property type="entry name" value="Thiolase_N"/>
    <property type="match status" value="1"/>
</dbReference>
<dbReference type="Pfam" id="PF02803">
    <property type="entry name" value="Thiolase_C"/>
    <property type="match status" value="1"/>
</dbReference>
<keyword evidence="6" id="KW-0276">Fatty acid metabolism</keyword>
<dbReference type="VEuPathDB" id="VectorBase:SCAU008528"/>
<keyword evidence="5 11" id="KW-0808">Transferase</keyword>
<dbReference type="GO" id="GO:0005739">
    <property type="term" value="C:mitochondrion"/>
    <property type="evidence" value="ECO:0007669"/>
    <property type="project" value="UniProtKB-SubCell"/>
</dbReference>
<gene>
    <name evidence="14" type="primary">106087305</name>
</gene>
<name>A0A1I8PJ97_STOCA</name>
<dbReference type="PROSITE" id="PS00098">
    <property type="entry name" value="THIOLASE_1"/>
    <property type="match status" value="1"/>
</dbReference>
<evidence type="ECO:0000259" key="12">
    <source>
        <dbReference type="Pfam" id="PF00108"/>
    </source>
</evidence>
<dbReference type="KEGG" id="scac:106087305"/>
<evidence type="ECO:0000256" key="7">
    <source>
        <dbReference type="ARBA" id="ARBA00023098"/>
    </source>
</evidence>
<accession>A0A1I8PJ97</accession>
<keyword evidence="8" id="KW-0496">Mitochondrion</keyword>
<dbReference type="GO" id="GO:0006635">
    <property type="term" value="P:fatty acid beta-oxidation"/>
    <property type="evidence" value="ECO:0007669"/>
    <property type="project" value="TreeGrafter"/>
</dbReference>
<keyword evidence="7" id="KW-0443">Lipid metabolism</keyword>
<evidence type="ECO:0000256" key="9">
    <source>
        <dbReference type="ARBA" id="ARBA00023315"/>
    </source>
</evidence>
<keyword evidence="9 11" id="KW-0012">Acyltransferase</keyword>
<dbReference type="InterPro" id="IPR020616">
    <property type="entry name" value="Thiolase_N"/>
</dbReference>
<evidence type="ECO:0000256" key="2">
    <source>
        <dbReference type="ARBA" id="ARBA00005005"/>
    </source>
</evidence>
<keyword evidence="4" id="KW-0963">Cytoplasm</keyword>
<evidence type="ECO:0000256" key="8">
    <source>
        <dbReference type="ARBA" id="ARBA00023128"/>
    </source>
</evidence>
<dbReference type="InterPro" id="IPR020610">
    <property type="entry name" value="Thiolase_AS"/>
</dbReference>
<reference evidence="14" key="1">
    <citation type="submission" date="2020-05" db="UniProtKB">
        <authorList>
            <consortium name="EnsemblMetazoa"/>
        </authorList>
    </citation>
    <scope>IDENTIFICATION</scope>
    <source>
        <strain evidence="14">USDA</strain>
    </source>
</reference>
<dbReference type="EnsemblMetazoa" id="SCAU008528-RA">
    <property type="protein sequence ID" value="SCAU008528-PA"/>
    <property type="gene ID" value="SCAU008528"/>
</dbReference>
<feature type="domain" description="Thiolase N-terminal" evidence="12">
    <location>
        <begin position="39"/>
        <end position="310"/>
    </location>
</feature>
<feature type="domain" description="Thiolase C-terminal" evidence="13">
    <location>
        <begin position="317"/>
        <end position="457"/>
    </location>
</feature>
<dbReference type="PANTHER" id="PTHR18919:SF153">
    <property type="entry name" value="TRIFUNCTIONAL ENZYME SUBUNIT BETA, MITOCHONDRIAL"/>
    <property type="match status" value="1"/>
</dbReference>
<dbReference type="AlphaFoldDB" id="A0A1I8PJ97"/>
<dbReference type="InterPro" id="IPR020613">
    <property type="entry name" value="Thiolase_CS"/>
</dbReference>
<dbReference type="FunFam" id="3.40.47.10:FF:000011">
    <property type="entry name" value="3-ketoacyl-CoA thiolase"/>
    <property type="match status" value="1"/>
</dbReference>
<dbReference type="InterPro" id="IPR020615">
    <property type="entry name" value="Thiolase_acyl_enz_int_AS"/>
</dbReference>